<dbReference type="GO" id="GO:0098797">
    <property type="term" value="C:plasma membrane protein complex"/>
    <property type="evidence" value="ECO:0007669"/>
    <property type="project" value="TreeGrafter"/>
</dbReference>
<evidence type="ECO:0000313" key="12">
    <source>
        <dbReference type="Proteomes" id="UP000610558"/>
    </source>
</evidence>
<evidence type="ECO:0000256" key="2">
    <source>
        <dbReference type="ARBA" id="ARBA00005236"/>
    </source>
</evidence>
<keyword evidence="7 8" id="KW-0472">Membrane</keyword>
<dbReference type="GO" id="GO:0042953">
    <property type="term" value="P:lipoprotein transport"/>
    <property type="evidence" value="ECO:0007669"/>
    <property type="project" value="InterPro"/>
</dbReference>
<evidence type="ECO:0000313" key="11">
    <source>
        <dbReference type="EMBL" id="MBD2859068.1"/>
    </source>
</evidence>
<dbReference type="GO" id="GO:0044874">
    <property type="term" value="P:lipoprotein localization to outer membrane"/>
    <property type="evidence" value="ECO:0007669"/>
    <property type="project" value="TreeGrafter"/>
</dbReference>
<keyword evidence="12" id="KW-1185">Reference proteome</keyword>
<dbReference type="PANTHER" id="PTHR30489:SF0">
    <property type="entry name" value="LIPOPROTEIN-RELEASING SYSTEM TRANSMEMBRANE PROTEIN LOLE"/>
    <property type="match status" value="1"/>
</dbReference>
<feature type="domain" description="MacB-like periplasmic core" evidence="10">
    <location>
        <begin position="28"/>
        <end position="238"/>
    </location>
</feature>
<reference evidence="11" key="1">
    <citation type="submission" date="2020-09" db="EMBL/GenBank/DDBJ databases">
        <authorList>
            <person name="Yoon J.-W."/>
        </authorList>
    </citation>
    <scope>NUCLEOTIDE SEQUENCE</scope>
    <source>
        <strain evidence="11">KMU-158</strain>
    </source>
</reference>
<evidence type="ECO:0000256" key="5">
    <source>
        <dbReference type="ARBA" id="ARBA00022692"/>
    </source>
</evidence>
<evidence type="ECO:0000256" key="8">
    <source>
        <dbReference type="SAM" id="Phobius"/>
    </source>
</evidence>
<evidence type="ECO:0000259" key="10">
    <source>
        <dbReference type="Pfam" id="PF12704"/>
    </source>
</evidence>
<evidence type="ECO:0000256" key="3">
    <source>
        <dbReference type="ARBA" id="ARBA00022448"/>
    </source>
</evidence>
<dbReference type="InterPro" id="IPR003838">
    <property type="entry name" value="ABC3_permease_C"/>
</dbReference>
<dbReference type="Pfam" id="PF02687">
    <property type="entry name" value="FtsX"/>
    <property type="match status" value="1"/>
</dbReference>
<dbReference type="NCBIfam" id="TIGR02212">
    <property type="entry name" value="lolCE"/>
    <property type="match status" value="1"/>
</dbReference>
<dbReference type="AlphaFoldDB" id="A0A927GWF4"/>
<evidence type="ECO:0000256" key="1">
    <source>
        <dbReference type="ARBA" id="ARBA00004651"/>
    </source>
</evidence>
<keyword evidence="3" id="KW-0813">Transport</keyword>
<keyword evidence="5 8" id="KW-0812">Transmembrane</keyword>
<dbReference type="Pfam" id="PF12704">
    <property type="entry name" value="MacB_PCD"/>
    <property type="match status" value="1"/>
</dbReference>
<proteinExistence type="inferred from homology"/>
<dbReference type="InterPro" id="IPR011925">
    <property type="entry name" value="LolCE_TM"/>
</dbReference>
<accession>A0A927GWF4</accession>
<gene>
    <name evidence="11" type="ORF">IB286_08590</name>
</gene>
<dbReference type="Proteomes" id="UP000610558">
    <property type="component" value="Unassembled WGS sequence"/>
</dbReference>
<feature type="transmembrane region" description="Helical" evidence="8">
    <location>
        <begin position="380"/>
        <end position="400"/>
    </location>
</feature>
<dbReference type="EMBL" id="JACXLD010000004">
    <property type="protein sequence ID" value="MBD2859068.1"/>
    <property type="molecule type" value="Genomic_DNA"/>
</dbReference>
<feature type="transmembrane region" description="Helical" evidence="8">
    <location>
        <begin position="315"/>
        <end position="341"/>
    </location>
</feature>
<protein>
    <submittedName>
        <fullName evidence="11">Lipoprotein-releasing ABC transporter permease subunit</fullName>
    </submittedName>
</protein>
<keyword evidence="4" id="KW-1003">Cell membrane</keyword>
<feature type="domain" description="ABC3 transporter permease C-terminal" evidence="9">
    <location>
        <begin position="274"/>
        <end position="407"/>
    </location>
</feature>
<sequence length="413" mass="44426">MRRLPFILGVRYSAGGSGNSLVSFLSRLSMAGLVLGVALLLTVMSVMNGFDREMRQRILALVPHITLQPTLVADSFDWQGDLQAIEQHPEVLAVAPFISGNALLIKGVHAEPVLFNGIDVKAEKQVSRLGEFVDLRVLDDAANPQKLLLGRALAAKLGVSIGDAISLAVPGGVAESSPLARRPIHFARFSLAGIVDTGTELDQELVLMGMASAEQLLPNQPRALRVQLADVFEAPRVAWELNAVHGRDYDVRDWTRQFGNMYHAIQMSRRLVVIMLLSVVAVAVFNIVSTLVLVVNDKRGDIAILRSQGASQADILAAFMVFGGLIGAMGTGLGALLGLLLSWSIGRIVSAVEQLVGIQILNSDVYPISYLPSDIRAEDVLLLSASALLMSLLAALYPAWRASRQPPAQALQH</sequence>
<name>A0A927GWF4_9GAMM</name>
<evidence type="ECO:0000256" key="4">
    <source>
        <dbReference type="ARBA" id="ARBA00022475"/>
    </source>
</evidence>
<dbReference type="InterPro" id="IPR051447">
    <property type="entry name" value="Lipoprotein-release_system"/>
</dbReference>
<feature type="transmembrane region" description="Helical" evidence="8">
    <location>
        <begin position="28"/>
        <end position="47"/>
    </location>
</feature>
<evidence type="ECO:0000259" key="9">
    <source>
        <dbReference type="Pfam" id="PF02687"/>
    </source>
</evidence>
<evidence type="ECO:0000256" key="6">
    <source>
        <dbReference type="ARBA" id="ARBA00022989"/>
    </source>
</evidence>
<dbReference type="InterPro" id="IPR025857">
    <property type="entry name" value="MacB_PCD"/>
</dbReference>
<dbReference type="PANTHER" id="PTHR30489">
    <property type="entry name" value="LIPOPROTEIN-RELEASING SYSTEM TRANSMEMBRANE PROTEIN LOLE"/>
    <property type="match status" value="1"/>
</dbReference>
<dbReference type="RefSeq" id="WP_190764511.1">
    <property type="nucleotide sequence ID" value="NZ_JACXLD010000004.1"/>
</dbReference>
<organism evidence="11 12">
    <name type="scientific">Spongiibacter pelagi</name>
    <dbReference type="NCBI Taxonomy" id="2760804"/>
    <lineage>
        <taxon>Bacteria</taxon>
        <taxon>Pseudomonadati</taxon>
        <taxon>Pseudomonadota</taxon>
        <taxon>Gammaproteobacteria</taxon>
        <taxon>Cellvibrionales</taxon>
        <taxon>Spongiibacteraceae</taxon>
        <taxon>Spongiibacter</taxon>
    </lineage>
</organism>
<comment type="caution">
    <text evidence="11">The sequence shown here is derived from an EMBL/GenBank/DDBJ whole genome shotgun (WGS) entry which is preliminary data.</text>
</comment>
<comment type="subcellular location">
    <subcellularLocation>
        <location evidence="1">Cell membrane</location>
        <topology evidence="1">Multi-pass membrane protein</topology>
    </subcellularLocation>
</comment>
<keyword evidence="6 8" id="KW-1133">Transmembrane helix</keyword>
<keyword evidence="11" id="KW-0449">Lipoprotein</keyword>
<comment type="similarity">
    <text evidence="2">Belongs to the ABC-4 integral membrane protein family. LolC/E subfamily.</text>
</comment>
<feature type="transmembrane region" description="Helical" evidence="8">
    <location>
        <begin position="271"/>
        <end position="295"/>
    </location>
</feature>
<evidence type="ECO:0000256" key="7">
    <source>
        <dbReference type="ARBA" id="ARBA00023136"/>
    </source>
</evidence>